<keyword evidence="3" id="KW-1185">Reference proteome</keyword>
<organism evidence="2 3">
    <name type="scientific">Eimeria acervulina</name>
    <name type="common">Coccidian parasite</name>
    <dbReference type="NCBI Taxonomy" id="5801"/>
    <lineage>
        <taxon>Eukaryota</taxon>
        <taxon>Sar</taxon>
        <taxon>Alveolata</taxon>
        <taxon>Apicomplexa</taxon>
        <taxon>Conoidasida</taxon>
        <taxon>Coccidia</taxon>
        <taxon>Eucoccidiorida</taxon>
        <taxon>Eimeriorina</taxon>
        <taxon>Eimeriidae</taxon>
        <taxon>Eimeria</taxon>
    </lineage>
</organism>
<feature type="non-terminal residue" evidence="2">
    <location>
        <position position="162"/>
    </location>
</feature>
<reference evidence="2" key="2">
    <citation type="submission" date="2013-10" db="EMBL/GenBank/DDBJ databases">
        <authorList>
            <person name="Aslett M."/>
        </authorList>
    </citation>
    <scope>NUCLEOTIDE SEQUENCE</scope>
    <source>
        <strain evidence="2">Houghton</strain>
    </source>
</reference>
<feature type="region of interest" description="Disordered" evidence="1">
    <location>
        <begin position="58"/>
        <end position="78"/>
    </location>
</feature>
<dbReference type="Proteomes" id="UP000018050">
    <property type="component" value="Unassembled WGS sequence"/>
</dbReference>
<evidence type="ECO:0000313" key="3">
    <source>
        <dbReference type="Proteomes" id="UP000018050"/>
    </source>
</evidence>
<reference evidence="2" key="1">
    <citation type="submission" date="2013-10" db="EMBL/GenBank/DDBJ databases">
        <title>Genomic analysis of the causative agents of coccidiosis in chickens.</title>
        <authorList>
            <person name="Reid A.J."/>
            <person name="Blake D."/>
            <person name="Billington K."/>
            <person name="Browne H."/>
            <person name="Dunn M."/>
            <person name="Hung S."/>
            <person name="Kawahara F."/>
            <person name="Miranda-Saavedra D."/>
            <person name="Mourier T."/>
            <person name="Nagra H."/>
            <person name="Otto T.D."/>
            <person name="Rawlings N."/>
            <person name="Sanchez A."/>
            <person name="Sanders M."/>
            <person name="Subramaniam C."/>
            <person name="Tay Y."/>
            <person name="Dear P."/>
            <person name="Doerig C."/>
            <person name="Gruber A."/>
            <person name="Parkinson J."/>
            <person name="Shirley M."/>
            <person name="Wan K.L."/>
            <person name="Berriman M."/>
            <person name="Tomley F."/>
            <person name="Pain A."/>
        </authorList>
    </citation>
    <scope>NUCLEOTIDE SEQUENCE</scope>
    <source>
        <strain evidence="2">Houghton</strain>
    </source>
</reference>
<name>U6GSE7_EIMAC</name>
<evidence type="ECO:0000256" key="1">
    <source>
        <dbReference type="SAM" id="MobiDB-lite"/>
    </source>
</evidence>
<evidence type="ECO:0000313" key="2">
    <source>
        <dbReference type="EMBL" id="CDI83095.1"/>
    </source>
</evidence>
<dbReference type="AlphaFoldDB" id="U6GSE7"/>
<sequence length="162" mass="16212">MILSPADVSACAIHGRGSATESHGITSGVGGLGGGSCFTLNLCLRSLLGLFATDKGTEGPSSTVFDGNLPPRPEAPAAASAEPSDMFCGVAGPTDGSCSSPILRLRPLLRIIGTRRLCKGFPCTLVDGGLPSRPEVPAAASAAEPLGTFWGVEGPGDAFSIS</sequence>
<dbReference type="RefSeq" id="XP_013247725.1">
    <property type="nucleotide sequence ID" value="XM_013392271.1"/>
</dbReference>
<proteinExistence type="predicted"/>
<dbReference type="GeneID" id="25274906"/>
<accession>U6GSE7</accession>
<dbReference type="VEuPathDB" id="ToxoDB:EAH_00068390"/>
<dbReference type="EMBL" id="HG673198">
    <property type="protein sequence ID" value="CDI83095.1"/>
    <property type="molecule type" value="Genomic_DNA"/>
</dbReference>
<gene>
    <name evidence="2" type="ORF">EAH_00068390</name>
</gene>
<protein>
    <submittedName>
        <fullName evidence="2">Uncharacterized protein</fullName>
    </submittedName>
</protein>